<name>A0A453FHY8_AEGTS</name>
<sequence length="68" mass="7205">RRLRLFPDLAAQHSGCSSARRGGDLGTPPLAPLTRSAGFHIGSPIVANQKHQPRKSSTAWRSSPASST</sequence>
<evidence type="ECO:0000256" key="2">
    <source>
        <dbReference type="RuleBase" id="RU363014"/>
    </source>
</evidence>
<dbReference type="InterPro" id="IPR000297">
    <property type="entry name" value="PPIase_PpiC"/>
</dbReference>
<dbReference type="Proteomes" id="UP000015105">
    <property type="component" value="Chromosome 3D"/>
</dbReference>
<keyword evidence="1 2" id="KW-0697">Rotamase</keyword>
<feature type="compositionally biased region" description="Low complexity" evidence="3">
    <location>
        <begin position="56"/>
        <end position="68"/>
    </location>
</feature>
<reference evidence="5" key="4">
    <citation type="submission" date="2019-03" db="UniProtKB">
        <authorList>
            <consortium name="EnsemblPlants"/>
        </authorList>
    </citation>
    <scope>IDENTIFICATION</scope>
</reference>
<dbReference type="Gramene" id="AET3Gv20681700.4">
    <property type="protein sequence ID" value="AET3Gv20681700.4"/>
    <property type="gene ID" value="AET3Gv20681700"/>
</dbReference>
<evidence type="ECO:0000256" key="1">
    <source>
        <dbReference type="PROSITE-ProRule" id="PRU00278"/>
    </source>
</evidence>
<keyword evidence="6" id="KW-1185">Reference proteome</keyword>
<feature type="domain" description="PpiC" evidence="4">
    <location>
        <begin position="6"/>
        <end position="26"/>
    </location>
</feature>
<reference evidence="6" key="1">
    <citation type="journal article" date="2014" name="Science">
        <title>Ancient hybridizations among the ancestral genomes of bread wheat.</title>
        <authorList>
            <consortium name="International Wheat Genome Sequencing Consortium,"/>
            <person name="Marcussen T."/>
            <person name="Sandve S.R."/>
            <person name="Heier L."/>
            <person name="Spannagl M."/>
            <person name="Pfeifer M."/>
            <person name="Jakobsen K.S."/>
            <person name="Wulff B.B."/>
            <person name="Steuernagel B."/>
            <person name="Mayer K.F."/>
            <person name="Olsen O.A."/>
        </authorList>
    </citation>
    <scope>NUCLEOTIDE SEQUENCE [LARGE SCALE GENOMIC DNA]</scope>
    <source>
        <strain evidence="6">cv. AL8/78</strain>
    </source>
</reference>
<dbReference type="EnsemblPlants" id="AET3Gv20681700.4">
    <property type="protein sequence ID" value="AET3Gv20681700.4"/>
    <property type="gene ID" value="AET3Gv20681700"/>
</dbReference>
<evidence type="ECO:0000313" key="5">
    <source>
        <dbReference type="EnsemblPlants" id="AET3Gv20681700.4"/>
    </source>
</evidence>
<reference evidence="5" key="3">
    <citation type="journal article" date="2017" name="Nature">
        <title>Genome sequence of the progenitor of the wheat D genome Aegilops tauschii.</title>
        <authorList>
            <person name="Luo M.C."/>
            <person name="Gu Y.Q."/>
            <person name="Puiu D."/>
            <person name="Wang H."/>
            <person name="Twardziok S.O."/>
            <person name="Deal K.R."/>
            <person name="Huo N."/>
            <person name="Zhu T."/>
            <person name="Wang L."/>
            <person name="Wang Y."/>
            <person name="McGuire P.E."/>
            <person name="Liu S."/>
            <person name="Long H."/>
            <person name="Ramasamy R.K."/>
            <person name="Rodriguez J.C."/>
            <person name="Van S.L."/>
            <person name="Yuan L."/>
            <person name="Wang Z."/>
            <person name="Xia Z."/>
            <person name="Xiao L."/>
            <person name="Anderson O.D."/>
            <person name="Ouyang S."/>
            <person name="Liang Y."/>
            <person name="Zimin A.V."/>
            <person name="Pertea G."/>
            <person name="Qi P."/>
            <person name="Bennetzen J.L."/>
            <person name="Dai X."/>
            <person name="Dawson M.W."/>
            <person name="Muller H.G."/>
            <person name="Kugler K."/>
            <person name="Rivarola-Duarte L."/>
            <person name="Spannagl M."/>
            <person name="Mayer K.F.X."/>
            <person name="Lu F.H."/>
            <person name="Bevan M.W."/>
            <person name="Leroy P."/>
            <person name="Li P."/>
            <person name="You F.M."/>
            <person name="Sun Q."/>
            <person name="Liu Z."/>
            <person name="Lyons E."/>
            <person name="Wicker T."/>
            <person name="Salzberg S.L."/>
            <person name="Devos K.M."/>
            <person name="Dvorak J."/>
        </authorList>
    </citation>
    <scope>NUCLEOTIDE SEQUENCE [LARGE SCALE GENOMIC DNA]</scope>
    <source>
        <strain evidence="5">cv. AL8/78</strain>
    </source>
</reference>
<feature type="region of interest" description="Disordered" evidence="3">
    <location>
        <begin position="44"/>
        <end position="68"/>
    </location>
</feature>
<dbReference type="EC" id="5.2.1.8" evidence="2"/>
<keyword evidence="1 2" id="KW-0413">Isomerase</keyword>
<evidence type="ECO:0000313" key="6">
    <source>
        <dbReference type="Proteomes" id="UP000015105"/>
    </source>
</evidence>
<evidence type="ECO:0000259" key="4">
    <source>
        <dbReference type="PROSITE" id="PS50198"/>
    </source>
</evidence>
<reference evidence="6" key="2">
    <citation type="journal article" date="2017" name="Nat. Plants">
        <title>The Aegilops tauschii genome reveals multiple impacts of transposons.</title>
        <authorList>
            <person name="Zhao G."/>
            <person name="Zou C."/>
            <person name="Li K."/>
            <person name="Wang K."/>
            <person name="Li T."/>
            <person name="Gao L."/>
            <person name="Zhang X."/>
            <person name="Wang H."/>
            <person name="Yang Z."/>
            <person name="Liu X."/>
            <person name="Jiang W."/>
            <person name="Mao L."/>
            <person name="Kong X."/>
            <person name="Jiao Y."/>
            <person name="Jia J."/>
        </authorList>
    </citation>
    <scope>NUCLEOTIDE SEQUENCE [LARGE SCALE GENOMIC DNA]</scope>
    <source>
        <strain evidence="6">cv. AL8/78</strain>
    </source>
</reference>
<dbReference type="GO" id="GO:0003755">
    <property type="term" value="F:peptidyl-prolyl cis-trans isomerase activity"/>
    <property type="evidence" value="ECO:0007669"/>
    <property type="project" value="UniProtKB-UniRule"/>
</dbReference>
<accession>A0A453FHY8</accession>
<dbReference type="AlphaFoldDB" id="A0A453FHY8"/>
<proteinExistence type="predicted"/>
<comment type="catalytic activity">
    <reaction evidence="2">
        <text>[protein]-peptidylproline (omega=180) = [protein]-peptidylproline (omega=0)</text>
        <dbReference type="Rhea" id="RHEA:16237"/>
        <dbReference type="Rhea" id="RHEA-COMP:10747"/>
        <dbReference type="Rhea" id="RHEA-COMP:10748"/>
        <dbReference type="ChEBI" id="CHEBI:83833"/>
        <dbReference type="ChEBI" id="CHEBI:83834"/>
        <dbReference type="EC" id="5.2.1.8"/>
    </reaction>
</comment>
<organism evidence="5 6">
    <name type="scientific">Aegilops tauschii subsp. strangulata</name>
    <name type="common">Goatgrass</name>
    <dbReference type="NCBI Taxonomy" id="200361"/>
    <lineage>
        <taxon>Eukaryota</taxon>
        <taxon>Viridiplantae</taxon>
        <taxon>Streptophyta</taxon>
        <taxon>Embryophyta</taxon>
        <taxon>Tracheophyta</taxon>
        <taxon>Spermatophyta</taxon>
        <taxon>Magnoliopsida</taxon>
        <taxon>Liliopsida</taxon>
        <taxon>Poales</taxon>
        <taxon>Poaceae</taxon>
        <taxon>BOP clade</taxon>
        <taxon>Pooideae</taxon>
        <taxon>Triticodae</taxon>
        <taxon>Triticeae</taxon>
        <taxon>Triticinae</taxon>
        <taxon>Aegilops</taxon>
    </lineage>
</organism>
<protein>
    <recommendedName>
        <fullName evidence="2">Peptidyl-prolyl cis-trans isomerase</fullName>
        <ecNumber evidence="2">5.2.1.8</ecNumber>
    </recommendedName>
</protein>
<dbReference type="PROSITE" id="PS50198">
    <property type="entry name" value="PPIC_PPIASE_2"/>
    <property type="match status" value="1"/>
</dbReference>
<reference evidence="5" key="5">
    <citation type="journal article" date="2021" name="G3 (Bethesda)">
        <title>Aegilops tauschii genome assembly Aet v5.0 features greater sequence contiguity and improved annotation.</title>
        <authorList>
            <person name="Wang L."/>
            <person name="Zhu T."/>
            <person name="Rodriguez J.C."/>
            <person name="Deal K.R."/>
            <person name="Dubcovsky J."/>
            <person name="McGuire P.E."/>
            <person name="Lux T."/>
            <person name="Spannagl M."/>
            <person name="Mayer K.F.X."/>
            <person name="Baldrich P."/>
            <person name="Meyers B.C."/>
            <person name="Huo N."/>
            <person name="Gu Y.Q."/>
            <person name="Zhou H."/>
            <person name="Devos K.M."/>
            <person name="Bennetzen J.L."/>
            <person name="Unver T."/>
            <person name="Budak H."/>
            <person name="Gulick P.J."/>
            <person name="Galiba G."/>
            <person name="Kalapos B."/>
            <person name="Nelson D.R."/>
            <person name="Li P."/>
            <person name="You F.M."/>
            <person name="Luo M.C."/>
            <person name="Dvorak J."/>
        </authorList>
    </citation>
    <scope>NUCLEOTIDE SEQUENCE [LARGE SCALE GENOMIC DNA]</scope>
    <source>
        <strain evidence="5">cv. AL8/78</strain>
    </source>
</reference>
<evidence type="ECO:0000256" key="3">
    <source>
        <dbReference type="SAM" id="MobiDB-lite"/>
    </source>
</evidence>